<dbReference type="Proteomes" id="UP000051681">
    <property type="component" value="Unassembled WGS sequence"/>
</dbReference>
<organism evidence="2 3">
    <name type="scientific">Thalassovita mediterranea</name>
    <dbReference type="NCBI Taxonomy" id="340021"/>
    <lineage>
        <taxon>Bacteria</taxon>
        <taxon>Pseudomonadati</taxon>
        <taxon>Pseudomonadota</taxon>
        <taxon>Alphaproteobacteria</taxon>
        <taxon>Rhodobacterales</taxon>
        <taxon>Roseobacteraceae</taxon>
        <taxon>Thalassovita</taxon>
    </lineage>
</organism>
<keyword evidence="3" id="KW-1185">Reference proteome</keyword>
<name>A0A0P1H4T8_9RHOB</name>
<dbReference type="OrthoDB" id="3295600at2"/>
<dbReference type="Pfam" id="PF11150">
    <property type="entry name" value="DUF2927"/>
    <property type="match status" value="1"/>
</dbReference>
<accession>A0A0P1H4T8</accession>
<sequence length="323" mass="35959">MAGRFPKVAALTSVLVAGALSACAPLGTGPAPLTAPPTGPLQPPEVTEASASARALGRYYNNLQADLLVQGLLRTDGGGPDTPYNARQLAETYETIAFFQEYEDGSWKRQNGRTAYQLRRWADPVRVDVSFGNSVPLEQRNLDARNVDLFAQRLSRVTRHPVSMSAARNANFHVIFTGYDDQPQLLQQLRQIVPNLDRASLRLIETLPRSTHCLMLGFAADDNPQELGQSIVIIRAEHPDILRKSCIHEEMAQGMGLINDSPRARPSIFNDNDEFAFLTRHDEQLLRMHYDRRLRIGMTLEEARPIIRQLAAEQIGAQRAPNS</sequence>
<feature type="chain" id="PRO_5006064072" description="DUF2927 domain-containing protein" evidence="1">
    <location>
        <begin position="25"/>
        <end position="323"/>
    </location>
</feature>
<feature type="signal peptide" evidence="1">
    <location>
        <begin position="1"/>
        <end position="24"/>
    </location>
</feature>
<dbReference type="PROSITE" id="PS51257">
    <property type="entry name" value="PROKAR_LIPOPROTEIN"/>
    <property type="match status" value="1"/>
</dbReference>
<reference evidence="2 3" key="1">
    <citation type="submission" date="2015-09" db="EMBL/GenBank/DDBJ databases">
        <authorList>
            <consortium name="Swine Surveillance"/>
        </authorList>
    </citation>
    <scope>NUCLEOTIDE SEQUENCE [LARGE SCALE GENOMIC DNA]</scope>
    <source>
        <strain evidence="2 3">CECT 8383</strain>
    </source>
</reference>
<dbReference type="EMBL" id="CYSF01000018">
    <property type="protein sequence ID" value="CUH85829.1"/>
    <property type="molecule type" value="Genomic_DNA"/>
</dbReference>
<evidence type="ECO:0000313" key="2">
    <source>
        <dbReference type="EMBL" id="CUH85829.1"/>
    </source>
</evidence>
<dbReference type="AlphaFoldDB" id="A0A0P1H4T8"/>
<dbReference type="InterPro" id="IPR021323">
    <property type="entry name" value="DUF2927"/>
</dbReference>
<proteinExistence type="predicted"/>
<evidence type="ECO:0000256" key="1">
    <source>
        <dbReference type="SAM" id="SignalP"/>
    </source>
</evidence>
<evidence type="ECO:0008006" key="4">
    <source>
        <dbReference type="Google" id="ProtNLM"/>
    </source>
</evidence>
<evidence type="ECO:0000313" key="3">
    <source>
        <dbReference type="Proteomes" id="UP000051681"/>
    </source>
</evidence>
<keyword evidence="1" id="KW-0732">Signal</keyword>
<protein>
    <recommendedName>
        <fullName evidence="4">DUF2927 domain-containing protein</fullName>
    </recommendedName>
</protein>
<gene>
    <name evidence="2" type="ORF">TM5383_03072</name>
</gene>
<dbReference type="STRING" id="340021.TM5383_03072"/>